<dbReference type="RefSeq" id="WP_088757543.1">
    <property type="nucleotide sequence ID" value="NZ_NJGV01000044.1"/>
</dbReference>
<evidence type="ECO:0000313" key="1">
    <source>
        <dbReference type="EMBL" id="OWY31741.1"/>
    </source>
</evidence>
<dbReference type="EMBL" id="NJGV01000044">
    <property type="protein sequence ID" value="OWY31741.1"/>
    <property type="molecule type" value="Genomic_DNA"/>
</dbReference>
<gene>
    <name evidence="1" type="ORF">CEJ45_24280</name>
</gene>
<proteinExistence type="predicted"/>
<keyword evidence="2" id="KW-1185">Reference proteome</keyword>
<dbReference type="AlphaFoldDB" id="A0A225SL73"/>
<reference evidence="1 2" key="1">
    <citation type="journal article" date="2010" name="Int. J. Syst. Evol. Microbiol.">
        <title>Reclassification of Herbaspirillum putei as a later heterotypic synonym of Herbaspirillum huttiense, with the description of H. huttiense subsp. huttiense subsp. nov. and H. huttiense subsp. putei subsp. nov., comb. nov., and description of Herbaspirillum aquaticum sp. nov.</title>
        <authorList>
            <person name="Dobritsa A.P."/>
            <person name="Reddy M.C."/>
            <person name="Samadpour M."/>
        </authorList>
    </citation>
    <scope>NUCLEOTIDE SEQUENCE [LARGE SCALE GENOMIC DNA]</scope>
    <source>
        <strain evidence="1 2">IEH 4430</strain>
    </source>
</reference>
<dbReference type="Proteomes" id="UP000214747">
    <property type="component" value="Unassembled WGS sequence"/>
</dbReference>
<sequence>MSSHENNPWAKQAVTIYLSPDRRGKLADYASCADQQMTPAETIYALIDTASSRDIEEDVSLSEVKSELKNLRTHIDDQKKIIQECTHALHVVSQTLEVFQGIIRHSVATLD</sequence>
<name>A0A225SL73_9BURK</name>
<accession>A0A225SL73</accession>
<comment type="caution">
    <text evidence="1">The sequence shown here is derived from an EMBL/GenBank/DDBJ whole genome shotgun (WGS) entry which is preliminary data.</text>
</comment>
<protein>
    <submittedName>
        <fullName evidence="1">Uncharacterized protein</fullName>
    </submittedName>
</protein>
<organism evidence="1 2">
    <name type="scientific">Herbaspirillum aquaticum</name>
    <dbReference type="NCBI Taxonomy" id="568783"/>
    <lineage>
        <taxon>Bacteria</taxon>
        <taxon>Pseudomonadati</taxon>
        <taxon>Pseudomonadota</taxon>
        <taxon>Betaproteobacteria</taxon>
        <taxon>Burkholderiales</taxon>
        <taxon>Oxalobacteraceae</taxon>
        <taxon>Herbaspirillum</taxon>
    </lineage>
</organism>
<evidence type="ECO:0000313" key="2">
    <source>
        <dbReference type="Proteomes" id="UP000214747"/>
    </source>
</evidence>